<evidence type="ECO:0000256" key="1">
    <source>
        <dbReference type="SAM" id="MobiDB-lite"/>
    </source>
</evidence>
<sequence length="272" mass="30153">MCECTRASVAPMIRHDLELLKERGSPGCGTLADACQCQAGARLREKKVRMERATPLTRPAAESATAGRRMSAPLYSRGACSWSSKTAGQWQALHRAGRILLLNTTCQTGHRQRCSTRRQGLGRPPQHSFHLILRTSSATRPLALRFVPPHCVPSPNMPASVRHHDALRQHSQIPDAAYPFLDGTARSAATDIPLLLETGRTWDDRSQNDVSPSCRGHWETAVFEHFRWMRMRTAPQSKPPRPVSSSRCSHVWPPNQSGRVSRALARSPPAVP</sequence>
<organism evidence="2 3">
    <name type="scientific">Cercophora newfieldiana</name>
    <dbReference type="NCBI Taxonomy" id="92897"/>
    <lineage>
        <taxon>Eukaryota</taxon>
        <taxon>Fungi</taxon>
        <taxon>Dikarya</taxon>
        <taxon>Ascomycota</taxon>
        <taxon>Pezizomycotina</taxon>
        <taxon>Sordariomycetes</taxon>
        <taxon>Sordariomycetidae</taxon>
        <taxon>Sordariales</taxon>
        <taxon>Lasiosphaeriaceae</taxon>
        <taxon>Cercophora</taxon>
    </lineage>
</organism>
<comment type="caution">
    <text evidence="2">The sequence shown here is derived from an EMBL/GenBank/DDBJ whole genome shotgun (WGS) entry which is preliminary data.</text>
</comment>
<name>A0AA39Y5D1_9PEZI</name>
<reference evidence="2" key="1">
    <citation type="submission" date="2023-06" db="EMBL/GenBank/DDBJ databases">
        <title>Genome-scale phylogeny and comparative genomics of the fungal order Sordariales.</title>
        <authorList>
            <consortium name="Lawrence Berkeley National Laboratory"/>
            <person name="Hensen N."/>
            <person name="Bonometti L."/>
            <person name="Westerberg I."/>
            <person name="Brannstrom I.O."/>
            <person name="Guillou S."/>
            <person name="Cros-Aarteil S."/>
            <person name="Calhoun S."/>
            <person name="Haridas S."/>
            <person name="Kuo A."/>
            <person name="Mondo S."/>
            <person name="Pangilinan J."/>
            <person name="Riley R."/>
            <person name="Labutti K."/>
            <person name="Andreopoulos B."/>
            <person name="Lipzen A."/>
            <person name="Chen C."/>
            <person name="Yanf M."/>
            <person name="Daum C."/>
            <person name="Ng V."/>
            <person name="Clum A."/>
            <person name="Steindorff A."/>
            <person name="Ohm R."/>
            <person name="Martin F."/>
            <person name="Silar P."/>
            <person name="Natvig D."/>
            <person name="Lalanne C."/>
            <person name="Gautier V."/>
            <person name="Ament-Velasquez S.L."/>
            <person name="Kruys A."/>
            <person name="Hutchinson M.I."/>
            <person name="Powell A.J."/>
            <person name="Barry K."/>
            <person name="Miller A.N."/>
            <person name="Grigoriev I.V."/>
            <person name="Debuchy R."/>
            <person name="Gladieux P."/>
            <person name="Thoren M.H."/>
            <person name="Johannesson H."/>
        </authorList>
    </citation>
    <scope>NUCLEOTIDE SEQUENCE</scope>
    <source>
        <strain evidence="2">SMH2532-1</strain>
    </source>
</reference>
<dbReference type="Proteomes" id="UP001174936">
    <property type="component" value="Unassembled WGS sequence"/>
</dbReference>
<feature type="region of interest" description="Disordered" evidence="1">
    <location>
        <begin position="234"/>
        <end position="272"/>
    </location>
</feature>
<evidence type="ECO:0000313" key="2">
    <source>
        <dbReference type="EMBL" id="KAK0646029.1"/>
    </source>
</evidence>
<evidence type="ECO:0000313" key="3">
    <source>
        <dbReference type="Proteomes" id="UP001174936"/>
    </source>
</evidence>
<proteinExistence type="predicted"/>
<accession>A0AA39Y5D1</accession>
<feature type="compositionally biased region" description="Polar residues" evidence="1">
    <location>
        <begin position="243"/>
        <end position="259"/>
    </location>
</feature>
<keyword evidence="3" id="KW-1185">Reference proteome</keyword>
<dbReference type="EMBL" id="JAULSV010000004">
    <property type="protein sequence ID" value="KAK0646029.1"/>
    <property type="molecule type" value="Genomic_DNA"/>
</dbReference>
<protein>
    <submittedName>
        <fullName evidence="2">Uncharacterized protein</fullName>
    </submittedName>
</protein>
<gene>
    <name evidence="2" type="ORF">B0T16DRAFT_151784</name>
</gene>
<dbReference type="AlphaFoldDB" id="A0AA39Y5D1"/>